<feature type="binding site" evidence="9">
    <location>
        <position position="170"/>
    </location>
    <ligand>
        <name>a ribonucleoside 5'-phosphate</name>
        <dbReference type="ChEBI" id="CHEBI:58043"/>
    </ligand>
</feature>
<evidence type="ECO:0000256" key="2">
    <source>
        <dbReference type="ARBA" id="ARBA00022679"/>
    </source>
</evidence>
<dbReference type="InterPro" id="IPR027417">
    <property type="entry name" value="P-loop_NTPase"/>
</dbReference>
<dbReference type="GO" id="GO:0005737">
    <property type="term" value="C:cytoplasm"/>
    <property type="evidence" value="ECO:0007669"/>
    <property type="project" value="UniProtKB-SubCell"/>
</dbReference>
<dbReference type="GO" id="GO:0006207">
    <property type="term" value="P:'de novo' pyrimidine nucleobase biosynthetic process"/>
    <property type="evidence" value="ECO:0007669"/>
    <property type="project" value="InterPro"/>
</dbReference>
<dbReference type="PROSITE" id="PS00113">
    <property type="entry name" value="ADENYLATE_KINASE"/>
    <property type="match status" value="1"/>
</dbReference>
<feature type="binding site" evidence="9">
    <location>
        <begin position="82"/>
        <end position="84"/>
    </location>
    <ligand>
        <name>a ribonucleoside 5'-phosphate</name>
        <dbReference type="ChEBI" id="CHEBI:58043"/>
    </ligand>
</feature>
<feature type="binding site" evidence="9">
    <location>
        <position position="118"/>
    </location>
    <ligand>
        <name>CMP</name>
        <dbReference type="ChEBI" id="CHEBI:60377"/>
    </ligand>
</feature>
<dbReference type="InterPro" id="IPR000850">
    <property type="entry name" value="Adenylat/UMP-CMP_kin"/>
</dbReference>
<keyword evidence="7 9" id="KW-0539">Nucleus</keyword>
<comment type="caution">
    <text evidence="9">Lacks conserved residue(s) required for the propagation of feature annotation.</text>
</comment>
<keyword evidence="5 9" id="KW-0067">ATP-binding</keyword>
<dbReference type="HAMAP" id="MF_00235">
    <property type="entry name" value="Adenylate_kinase_Adk"/>
    <property type="match status" value="1"/>
</dbReference>
<comment type="cofactor">
    <cofactor evidence="9">
        <name>Mg(2+)</name>
        <dbReference type="ChEBI" id="CHEBI:18420"/>
    </cofactor>
    <text evidence="9">Binds 1 Mg(2+) ion per monomer.</text>
</comment>
<evidence type="ECO:0000256" key="5">
    <source>
        <dbReference type="ARBA" id="ARBA00022840"/>
    </source>
</evidence>
<keyword evidence="6 9" id="KW-0665">Pyrimidine biosynthesis</keyword>
<evidence type="ECO:0000313" key="10">
    <source>
        <dbReference type="EMBL" id="KAL0101536.1"/>
    </source>
</evidence>
<evidence type="ECO:0000256" key="7">
    <source>
        <dbReference type="ARBA" id="ARBA00023242"/>
    </source>
</evidence>
<evidence type="ECO:0000256" key="1">
    <source>
        <dbReference type="ARBA" id="ARBA00022490"/>
    </source>
</evidence>
<feature type="binding site" evidence="9">
    <location>
        <begin position="34"/>
        <end position="39"/>
    </location>
    <ligand>
        <name>ATP</name>
        <dbReference type="ChEBI" id="CHEBI:30616"/>
    </ligand>
</feature>
<feature type="binding site" evidence="9">
    <location>
        <position position="159"/>
    </location>
    <ligand>
        <name>a ribonucleoside 5'-phosphate</name>
        <dbReference type="ChEBI" id="CHEBI:58043"/>
    </ligand>
</feature>
<evidence type="ECO:0000256" key="4">
    <source>
        <dbReference type="ARBA" id="ARBA00022777"/>
    </source>
</evidence>
<feature type="binding site" evidence="9">
    <location>
        <position position="152"/>
    </location>
    <ligand>
        <name>ATP</name>
        <dbReference type="ChEBI" id="CHEBI:30616"/>
    </ligand>
</feature>
<evidence type="ECO:0000256" key="3">
    <source>
        <dbReference type="ARBA" id="ARBA00022741"/>
    </source>
</evidence>
<dbReference type="Pfam" id="PF00406">
    <property type="entry name" value="ADK"/>
    <property type="match status" value="1"/>
</dbReference>
<evidence type="ECO:0000256" key="8">
    <source>
        <dbReference type="ARBA" id="ARBA00048116"/>
    </source>
</evidence>
<organism evidence="10 11">
    <name type="scientific">Cardiocondyla obscurior</name>
    <dbReference type="NCBI Taxonomy" id="286306"/>
    <lineage>
        <taxon>Eukaryota</taxon>
        <taxon>Metazoa</taxon>
        <taxon>Ecdysozoa</taxon>
        <taxon>Arthropoda</taxon>
        <taxon>Hexapoda</taxon>
        <taxon>Insecta</taxon>
        <taxon>Pterygota</taxon>
        <taxon>Neoptera</taxon>
        <taxon>Endopterygota</taxon>
        <taxon>Hymenoptera</taxon>
        <taxon>Apocrita</taxon>
        <taxon>Aculeata</taxon>
        <taxon>Formicoidea</taxon>
        <taxon>Formicidae</taxon>
        <taxon>Myrmicinae</taxon>
        <taxon>Cardiocondyla</taxon>
    </lineage>
</organism>
<gene>
    <name evidence="10" type="ORF">PUN28_018986</name>
</gene>
<keyword evidence="1 9" id="KW-0963">Cytoplasm</keyword>
<accession>A0AAW2EH02</accession>
<dbReference type="PRINTS" id="PR00094">
    <property type="entry name" value="ADENYLTKNASE"/>
</dbReference>
<dbReference type="Gene3D" id="3.40.50.300">
    <property type="entry name" value="P-loop containing nucleotide triphosphate hydrolases"/>
    <property type="match status" value="1"/>
</dbReference>
<feature type="binding site" evidence="9">
    <location>
        <begin position="111"/>
        <end position="114"/>
    </location>
    <ligand>
        <name>a ribonucleoside 5'-phosphate</name>
        <dbReference type="ChEBI" id="CHEBI:58043"/>
    </ligand>
</feature>
<dbReference type="GO" id="GO:0005634">
    <property type="term" value="C:nucleus"/>
    <property type="evidence" value="ECO:0007669"/>
    <property type="project" value="UniProtKB-SubCell"/>
</dbReference>
<dbReference type="InterPro" id="IPR033690">
    <property type="entry name" value="Adenylat_kinase_CS"/>
</dbReference>
<dbReference type="GO" id="GO:0006221">
    <property type="term" value="P:pyrimidine nucleotide biosynthetic process"/>
    <property type="evidence" value="ECO:0007669"/>
    <property type="project" value="UniProtKB-UniRule"/>
</dbReference>
<protein>
    <recommendedName>
        <fullName evidence="9">UMP-CMP kinase</fullName>
        <ecNumber evidence="9">2.7.4.14</ecNumber>
    </recommendedName>
    <alternativeName>
        <fullName evidence="9">Deoxycytidylate kinase</fullName>
        <shortName evidence="9">CK</shortName>
        <shortName evidence="9">dCMP kinase</shortName>
    </alternativeName>
    <alternativeName>
        <fullName evidence="9">Uridine monophosphate/cytidine monophosphate kinase</fullName>
        <shortName evidence="9">UMP/CMP kinase</shortName>
        <shortName evidence="9">UMP/CMPK</shortName>
    </alternativeName>
</protein>
<dbReference type="GO" id="GO:0050145">
    <property type="term" value="F:nucleoside monophosphate kinase activity"/>
    <property type="evidence" value="ECO:0007669"/>
    <property type="project" value="UniProtKB-ARBA"/>
</dbReference>
<dbReference type="Proteomes" id="UP001430953">
    <property type="component" value="Unassembled WGS sequence"/>
</dbReference>
<evidence type="ECO:0000256" key="6">
    <source>
        <dbReference type="ARBA" id="ARBA00022975"/>
    </source>
</evidence>
<comment type="catalytic activity">
    <reaction evidence="8 9">
        <text>UMP + ATP = UDP + ADP</text>
        <dbReference type="Rhea" id="RHEA:24400"/>
        <dbReference type="ChEBI" id="CHEBI:30616"/>
        <dbReference type="ChEBI" id="CHEBI:57865"/>
        <dbReference type="ChEBI" id="CHEBI:58223"/>
        <dbReference type="ChEBI" id="CHEBI:456216"/>
        <dbReference type="EC" id="2.7.4.14"/>
    </reaction>
</comment>
<comment type="domain">
    <text evidence="9">Consists of three domains, a large central CORE domain and two small peripheral domains, NMPbind and LID, which undergo movements during catalysis. The LID domain closes over the site of phosphoryl transfer upon ATP binding. Assembling and dissambling the active center during each catalytic cycle provides an effective means to prevent ATP hydrolysis.</text>
</comment>
<keyword evidence="4 9" id="KW-0418">Kinase</keyword>
<comment type="subcellular location">
    <subcellularLocation>
        <location evidence="9">Cytoplasm</location>
    </subcellularLocation>
    <subcellularLocation>
        <location evidence="9">Nucleus</location>
    </subcellularLocation>
</comment>
<comment type="caution">
    <text evidence="10">The sequence shown here is derived from an EMBL/GenBank/DDBJ whole genome shotgun (WGS) entry which is preliminary data.</text>
</comment>
<keyword evidence="11" id="KW-1185">Reference proteome</keyword>
<dbReference type="EC" id="2.7.4.14" evidence="9"/>
<feature type="binding site" evidence="9">
    <location>
        <position position="198"/>
    </location>
    <ligand>
        <name>ATP</name>
        <dbReference type="ChEBI" id="CHEBI:30616"/>
    </ligand>
</feature>
<dbReference type="EMBL" id="JADYXP020000024">
    <property type="protein sequence ID" value="KAL0101536.1"/>
    <property type="molecule type" value="Genomic_DNA"/>
</dbReference>
<dbReference type="InterPro" id="IPR006266">
    <property type="entry name" value="UMP_CMP_kinase"/>
</dbReference>
<dbReference type="FunFam" id="3.40.50.300:FF:000315">
    <property type="entry name" value="Adenylate kinase 1"/>
    <property type="match status" value="1"/>
</dbReference>
<feature type="region of interest" description="NMPbind" evidence="9">
    <location>
        <begin position="54"/>
        <end position="84"/>
    </location>
</feature>
<keyword evidence="3 9" id="KW-0547">Nucleotide-binding</keyword>
<comment type="catalytic activity">
    <reaction evidence="9">
        <text>dCMP + ATP = dCDP + ADP</text>
        <dbReference type="Rhea" id="RHEA:25094"/>
        <dbReference type="ChEBI" id="CHEBI:30616"/>
        <dbReference type="ChEBI" id="CHEBI:57566"/>
        <dbReference type="ChEBI" id="CHEBI:58593"/>
        <dbReference type="ChEBI" id="CHEBI:456216"/>
        <dbReference type="EC" id="2.7.4.14"/>
    </reaction>
</comment>
<proteinExistence type="inferred from homology"/>
<comment type="subunit">
    <text evidence="9">Monomer.</text>
</comment>
<dbReference type="SUPFAM" id="SSF52540">
    <property type="entry name" value="P-loop containing nucleoside triphosphate hydrolases"/>
    <property type="match status" value="1"/>
</dbReference>
<reference evidence="10 11" key="1">
    <citation type="submission" date="2023-03" db="EMBL/GenBank/DDBJ databases">
        <title>High recombination rates correlate with genetic variation in Cardiocondyla obscurior ants.</title>
        <authorList>
            <person name="Errbii M."/>
        </authorList>
    </citation>
    <scope>NUCLEOTIDE SEQUENCE [LARGE SCALE GENOMIC DNA]</scope>
    <source>
        <strain evidence="10">Alpha-2009</strain>
        <tissue evidence="10">Whole body</tissue>
    </source>
</reference>
<evidence type="ECO:0000313" key="11">
    <source>
        <dbReference type="Proteomes" id="UP001430953"/>
    </source>
</evidence>
<keyword evidence="2 9" id="KW-0808">Transferase</keyword>
<comment type="similarity">
    <text evidence="9">Belongs to the adenylate kinase family. UMP-CMP kinase subfamily.</text>
</comment>
<dbReference type="PANTHER" id="PTHR23359">
    <property type="entry name" value="NUCLEOTIDE KINASE"/>
    <property type="match status" value="1"/>
</dbReference>
<dbReference type="GO" id="GO:0005524">
    <property type="term" value="F:ATP binding"/>
    <property type="evidence" value="ECO:0007669"/>
    <property type="project" value="UniProtKB-KW"/>
</dbReference>
<sequence>MLRALVAGARRCIRTMSTVTTQKPEVVFILGGPGAGKGTLCRYIVDKYNYVHLSAGDLLREERAKPGSEYGELIETHIKNGTIVPVEITCSLIDRAMQTSANLYHRFLIDGFPRNQDNLDGWTKVMAEKVILKGVIFCECSEEVCTKRCLNRGATGSGRSDDNEQSLILRHQTYLKNTLPIIEMYEQQGLVYKVNSMKTPEGVLEDVCKEFFPKIGW</sequence>
<name>A0AAW2EH02_9HYME</name>
<comment type="function">
    <text evidence="9">Catalyzes the phosphorylation of pyrimidine nucleoside monophosphates at the expense of ATP. Plays an important role in de novo pyrimidine nucleotide biosynthesis. Has preference for UMP and CMP as phosphate acceptors.</text>
</comment>
<comment type="catalytic activity">
    <reaction evidence="9">
        <text>CMP + ATP = CDP + ADP</text>
        <dbReference type="Rhea" id="RHEA:11600"/>
        <dbReference type="ChEBI" id="CHEBI:30616"/>
        <dbReference type="ChEBI" id="CHEBI:58069"/>
        <dbReference type="ChEBI" id="CHEBI:60377"/>
        <dbReference type="ChEBI" id="CHEBI:456216"/>
        <dbReference type="EC" id="2.7.4.14"/>
    </reaction>
</comment>
<feature type="binding site" evidence="9">
    <location>
        <position position="60"/>
    </location>
    <ligand>
        <name>a ribonucleoside 5'-phosphate</name>
        <dbReference type="ChEBI" id="CHEBI:58043"/>
    </ligand>
</feature>
<dbReference type="NCBIfam" id="TIGR01359">
    <property type="entry name" value="UMP_CMP_kin_fam"/>
    <property type="match status" value="1"/>
</dbReference>
<dbReference type="HAMAP" id="MF_03172">
    <property type="entry name" value="Adenylate_kinase_UMP_CMP_kin"/>
    <property type="match status" value="1"/>
</dbReference>
<dbReference type="AlphaFoldDB" id="A0AAW2EH02"/>
<dbReference type="CDD" id="cd01428">
    <property type="entry name" value="ADK"/>
    <property type="match status" value="1"/>
</dbReference>
<evidence type="ECO:0000256" key="9">
    <source>
        <dbReference type="HAMAP-Rule" id="MF_03172"/>
    </source>
</evidence>